<dbReference type="RefSeq" id="WP_261625775.1">
    <property type="nucleotide sequence ID" value="NZ_CAMAPC010000002.1"/>
</dbReference>
<comment type="caution">
    <text evidence="7">The sequence shown here is derived from an EMBL/GenBank/DDBJ whole genome shotgun (WGS) entry which is preliminary data.</text>
</comment>
<dbReference type="InterPro" id="IPR050307">
    <property type="entry name" value="Sterol_Desaturase_Related"/>
</dbReference>
<keyword evidence="4 5" id="KW-0472">Membrane</keyword>
<protein>
    <recommendedName>
        <fullName evidence="6">Fatty acid hydroxylase domain-containing protein</fullName>
    </recommendedName>
</protein>
<proteinExistence type="predicted"/>
<dbReference type="Pfam" id="PF04116">
    <property type="entry name" value="FA_hydroxylase"/>
    <property type="match status" value="1"/>
</dbReference>
<evidence type="ECO:0000313" key="8">
    <source>
        <dbReference type="Proteomes" id="UP001152467"/>
    </source>
</evidence>
<keyword evidence="3 5" id="KW-1133">Transmembrane helix</keyword>
<evidence type="ECO:0000256" key="2">
    <source>
        <dbReference type="ARBA" id="ARBA00022692"/>
    </source>
</evidence>
<evidence type="ECO:0000313" key="7">
    <source>
        <dbReference type="EMBL" id="CAH9051079.1"/>
    </source>
</evidence>
<dbReference type="InterPro" id="IPR006694">
    <property type="entry name" value="Fatty_acid_hydroxylase"/>
</dbReference>
<sequence>MLEQMWQSFISLPNYLLDANKRIYIPYLLTAIVMAVPVYFAAQAQRSLRGFLAFLLPKKVWLCKSAKLDYCLLITNVLLKAALFTPIVLTMVPVAIATTDILEWGFGQPLHLAWSDTAVIAIFTVMLFIVDDLTRFLLHLLLHKVPFLWEFHKVHHSAKVLTPFTIYRSHPVESYLYACRMALTQGLVVGFGYHFFGTGLSMFDILGANAFVFLFNIFGANLRHSHIRFSWGDKLEGWLISPAQHQIHHSDNPKHFDTNLGSALAIWDRMYGSLIKASAAPNINIGVGRYDAGHDSVAAIYLKPFRQAFMTLLGKKSMVKPPINKLDNER</sequence>
<name>A0A9W4VM97_9GAMM</name>
<dbReference type="GO" id="GO:0016491">
    <property type="term" value="F:oxidoreductase activity"/>
    <property type="evidence" value="ECO:0007669"/>
    <property type="project" value="InterPro"/>
</dbReference>
<accession>A0A9W4VM97</accession>
<feature type="transmembrane region" description="Helical" evidence="5">
    <location>
        <begin position="112"/>
        <end position="130"/>
    </location>
</feature>
<comment type="subcellular location">
    <subcellularLocation>
        <location evidence="1">Membrane</location>
    </subcellularLocation>
</comment>
<keyword evidence="2 5" id="KW-0812">Transmembrane</keyword>
<evidence type="ECO:0000256" key="5">
    <source>
        <dbReference type="SAM" id="Phobius"/>
    </source>
</evidence>
<gene>
    <name evidence="7" type="ORF">PSECIP111854_00664</name>
</gene>
<feature type="domain" description="Fatty acid hydroxylase" evidence="6">
    <location>
        <begin position="125"/>
        <end position="273"/>
    </location>
</feature>
<evidence type="ECO:0000259" key="6">
    <source>
        <dbReference type="Pfam" id="PF04116"/>
    </source>
</evidence>
<organism evidence="7 8">
    <name type="scientific">Pseudoalteromonas holothuriae</name>
    <dbReference type="NCBI Taxonomy" id="2963714"/>
    <lineage>
        <taxon>Bacteria</taxon>
        <taxon>Pseudomonadati</taxon>
        <taxon>Pseudomonadota</taxon>
        <taxon>Gammaproteobacteria</taxon>
        <taxon>Alteromonadales</taxon>
        <taxon>Pseudoalteromonadaceae</taxon>
        <taxon>Pseudoalteromonas</taxon>
    </lineage>
</organism>
<dbReference type="PANTHER" id="PTHR11863">
    <property type="entry name" value="STEROL DESATURASE"/>
    <property type="match status" value="1"/>
</dbReference>
<dbReference type="GO" id="GO:0016020">
    <property type="term" value="C:membrane"/>
    <property type="evidence" value="ECO:0007669"/>
    <property type="project" value="UniProtKB-SubCell"/>
</dbReference>
<reference evidence="7" key="1">
    <citation type="submission" date="2022-07" db="EMBL/GenBank/DDBJ databases">
        <authorList>
            <person name="Criscuolo A."/>
        </authorList>
    </citation>
    <scope>NUCLEOTIDE SEQUENCE</scope>
    <source>
        <strain evidence="7">CIP111854</strain>
    </source>
</reference>
<dbReference type="GO" id="GO:0008610">
    <property type="term" value="P:lipid biosynthetic process"/>
    <property type="evidence" value="ECO:0007669"/>
    <property type="project" value="InterPro"/>
</dbReference>
<dbReference type="EMBL" id="CAMAPC010000002">
    <property type="protein sequence ID" value="CAH9051079.1"/>
    <property type="molecule type" value="Genomic_DNA"/>
</dbReference>
<evidence type="ECO:0000256" key="3">
    <source>
        <dbReference type="ARBA" id="ARBA00022989"/>
    </source>
</evidence>
<evidence type="ECO:0000256" key="4">
    <source>
        <dbReference type="ARBA" id="ARBA00023136"/>
    </source>
</evidence>
<feature type="transmembrane region" description="Helical" evidence="5">
    <location>
        <begin position="68"/>
        <end position="92"/>
    </location>
</feature>
<evidence type="ECO:0000256" key="1">
    <source>
        <dbReference type="ARBA" id="ARBA00004370"/>
    </source>
</evidence>
<dbReference type="GO" id="GO:0005506">
    <property type="term" value="F:iron ion binding"/>
    <property type="evidence" value="ECO:0007669"/>
    <property type="project" value="InterPro"/>
</dbReference>
<dbReference type="Proteomes" id="UP001152467">
    <property type="component" value="Unassembled WGS sequence"/>
</dbReference>
<keyword evidence="8" id="KW-1185">Reference proteome</keyword>
<feature type="transmembrane region" description="Helical" evidence="5">
    <location>
        <begin position="23"/>
        <end position="42"/>
    </location>
</feature>
<dbReference type="AlphaFoldDB" id="A0A9W4VM97"/>